<protein>
    <submittedName>
        <fullName evidence="1">Uncharacterized protein</fullName>
    </submittedName>
</protein>
<comment type="caution">
    <text evidence="1">The sequence shown here is derived from an EMBL/GenBank/DDBJ whole genome shotgun (WGS) entry which is preliminary data.</text>
</comment>
<dbReference type="EMBL" id="JACHCC010000001">
    <property type="protein sequence ID" value="MBB6497912.1"/>
    <property type="molecule type" value="Genomic_DNA"/>
</dbReference>
<reference evidence="1 2" key="1">
    <citation type="submission" date="2020-08" db="EMBL/GenBank/DDBJ databases">
        <title>Genomic Encyclopedia of Type Strains, Phase IV (KMG-V): Genome sequencing to study the core and pangenomes of soil and plant-associated prokaryotes.</title>
        <authorList>
            <person name="Whitman W."/>
        </authorList>
    </citation>
    <scope>NUCLEOTIDE SEQUENCE [LARGE SCALE GENOMIC DNA]</scope>
    <source>
        <strain evidence="1 2">M2T3</strain>
    </source>
</reference>
<dbReference type="RefSeq" id="WP_184621542.1">
    <property type="nucleotide sequence ID" value="NZ_JACHCC010000001.1"/>
</dbReference>
<dbReference type="Proteomes" id="UP000521017">
    <property type="component" value="Unassembled WGS sequence"/>
</dbReference>
<dbReference type="AlphaFoldDB" id="A0A7X0MG35"/>
<accession>A0A7X0MG35</accession>
<proteinExistence type="predicted"/>
<name>A0A7X0MG35_9SPHI</name>
<sequence>MMNIIIFKTSVQDYEDLVCVEPALNSFLGERNWSFDLEDEDKILRVVSPELCTVAVEQLLIEYGFLCIELPYSLDEFNPKI</sequence>
<gene>
    <name evidence="1" type="ORF">HDF25_000036</name>
</gene>
<organism evidence="1 2">
    <name type="scientific">Pedobacter cryoconitis</name>
    <dbReference type="NCBI Taxonomy" id="188932"/>
    <lineage>
        <taxon>Bacteria</taxon>
        <taxon>Pseudomonadati</taxon>
        <taxon>Bacteroidota</taxon>
        <taxon>Sphingobacteriia</taxon>
        <taxon>Sphingobacteriales</taxon>
        <taxon>Sphingobacteriaceae</taxon>
        <taxon>Pedobacter</taxon>
    </lineage>
</organism>
<evidence type="ECO:0000313" key="2">
    <source>
        <dbReference type="Proteomes" id="UP000521017"/>
    </source>
</evidence>
<evidence type="ECO:0000313" key="1">
    <source>
        <dbReference type="EMBL" id="MBB6497912.1"/>
    </source>
</evidence>